<keyword evidence="3 7" id="KW-0808">Transferase</keyword>
<dbReference type="SUPFAM" id="SSF53335">
    <property type="entry name" value="S-adenosyl-L-methionine-dependent methyltransferases"/>
    <property type="match status" value="1"/>
</dbReference>
<dbReference type="EMBL" id="FPKW01000002">
    <property type="protein sequence ID" value="SFZ91600.1"/>
    <property type="molecule type" value="Genomic_DNA"/>
</dbReference>
<gene>
    <name evidence="7" type="ORF">SAMN05216324_102428</name>
</gene>
<dbReference type="GO" id="GO:0032259">
    <property type="term" value="P:methylation"/>
    <property type="evidence" value="ECO:0007669"/>
    <property type="project" value="UniProtKB-KW"/>
</dbReference>
<dbReference type="GO" id="GO:0009307">
    <property type="term" value="P:DNA restriction-modification system"/>
    <property type="evidence" value="ECO:0007669"/>
    <property type="project" value="UniProtKB-KW"/>
</dbReference>
<dbReference type="InterPro" id="IPR001525">
    <property type="entry name" value="C5_MeTfrase"/>
</dbReference>
<proteinExistence type="predicted"/>
<keyword evidence="5" id="KW-0680">Restriction system</keyword>
<evidence type="ECO:0000256" key="4">
    <source>
        <dbReference type="ARBA" id="ARBA00022691"/>
    </source>
</evidence>
<dbReference type="PANTHER" id="PTHR10629">
    <property type="entry name" value="CYTOSINE-SPECIFIC METHYLTRANSFERASE"/>
    <property type="match status" value="1"/>
</dbReference>
<dbReference type="EC" id="2.1.1.37" evidence="1"/>
<dbReference type="PRINTS" id="PR00105">
    <property type="entry name" value="C5METTRFRASE"/>
</dbReference>
<organism evidence="7 8">
    <name type="scientific">Chryseobacterium limigenitum</name>
    <dbReference type="NCBI Taxonomy" id="1612149"/>
    <lineage>
        <taxon>Bacteria</taxon>
        <taxon>Pseudomonadati</taxon>
        <taxon>Bacteroidota</taxon>
        <taxon>Flavobacteriia</taxon>
        <taxon>Flavobacteriales</taxon>
        <taxon>Weeksellaceae</taxon>
        <taxon>Chryseobacterium group</taxon>
        <taxon>Chryseobacterium</taxon>
    </lineage>
</organism>
<evidence type="ECO:0000313" key="8">
    <source>
        <dbReference type="Proteomes" id="UP000182034"/>
    </source>
</evidence>
<evidence type="ECO:0000256" key="3">
    <source>
        <dbReference type="ARBA" id="ARBA00022679"/>
    </source>
</evidence>
<keyword evidence="4" id="KW-0949">S-adenosyl-L-methionine</keyword>
<keyword evidence="2 7" id="KW-0489">Methyltransferase</keyword>
<dbReference type="Pfam" id="PF00145">
    <property type="entry name" value="DNA_methylase"/>
    <property type="match status" value="1"/>
</dbReference>
<dbReference type="InterPro" id="IPR029063">
    <property type="entry name" value="SAM-dependent_MTases_sf"/>
</dbReference>
<dbReference type="Gene3D" id="3.40.50.150">
    <property type="entry name" value="Vaccinia Virus protein VP39"/>
    <property type="match status" value="1"/>
</dbReference>
<evidence type="ECO:0000256" key="1">
    <source>
        <dbReference type="ARBA" id="ARBA00011975"/>
    </source>
</evidence>
<dbReference type="PANTHER" id="PTHR10629:SF52">
    <property type="entry name" value="DNA (CYTOSINE-5)-METHYLTRANSFERASE 1"/>
    <property type="match status" value="1"/>
</dbReference>
<sequence length="161" mass="18630">MDELVFIFCDTVEKLNPKVVVMENVPGLVAGRAKKYAIEVFERLENLGYQIQVFRLNSATMGVPQARERIFFIARRKSLELPDLVLNFNEPPVYFGEIVDRNSTSHPHLRPSIVERRQYVEFGDQNLKFADAKYRNLNTYNAFFSTYILYDNIVAPTLTSS</sequence>
<dbReference type="InterPro" id="IPR050390">
    <property type="entry name" value="C5-Methyltransferase"/>
</dbReference>
<evidence type="ECO:0000313" key="7">
    <source>
        <dbReference type="EMBL" id="SFZ91600.1"/>
    </source>
</evidence>
<reference evidence="8" key="1">
    <citation type="submission" date="2016-10" db="EMBL/GenBank/DDBJ databases">
        <authorList>
            <person name="Varghese N."/>
            <person name="Submissions S."/>
        </authorList>
    </citation>
    <scope>NUCLEOTIDE SEQUENCE [LARGE SCALE GENOMIC DNA]</scope>
    <source>
        <strain evidence="8">SUR2</strain>
    </source>
</reference>
<dbReference type="GO" id="GO:0003677">
    <property type="term" value="F:DNA binding"/>
    <property type="evidence" value="ECO:0007669"/>
    <property type="project" value="TreeGrafter"/>
</dbReference>
<dbReference type="AlphaFoldDB" id="A0A1K2IH91"/>
<accession>A0A1K2IH91</accession>
<dbReference type="GO" id="GO:0044027">
    <property type="term" value="P:negative regulation of gene expression via chromosomal CpG island methylation"/>
    <property type="evidence" value="ECO:0007669"/>
    <property type="project" value="TreeGrafter"/>
</dbReference>
<dbReference type="STRING" id="1612149.SAMN05216324_102428"/>
<evidence type="ECO:0000256" key="2">
    <source>
        <dbReference type="ARBA" id="ARBA00022603"/>
    </source>
</evidence>
<protein>
    <recommendedName>
        <fullName evidence="1">DNA (cytosine-5-)-methyltransferase</fullName>
        <ecNumber evidence="1">2.1.1.37</ecNumber>
    </recommendedName>
</protein>
<name>A0A1K2IH91_9FLAO</name>
<comment type="catalytic activity">
    <reaction evidence="6">
        <text>a 2'-deoxycytidine in DNA + S-adenosyl-L-methionine = a 5-methyl-2'-deoxycytidine in DNA + S-adenosyl-L-homocysteine + H(+)</text>
        <dbReference type="Rhea" id="RHEA:13681"/>
        <dbReference type="Rhea" id="RHEA-COMP:11369"/>
        <dbReference type="Rhea" id="RHEA-COMP:11370"/>
        <dbReference type="ChEBI" id="CHEBI:15378"/>
        <dbReference type="ChEBI" id="CHEBI:57856"/>
        <dbReference type="ChEBI" id="CHEBI:59789"/>
        <dbReference type="ChEBI" id="CHEBI:85452"/>
        <dbReference type="ChEBI" id="CHEBI:85454"/>
        <dbReference type="EC" id="2.1.1.37"/>
    </reaction>
</comment>
<evidence type="ECO:0000256" key="6">
    <source>
        <dbReference type="ARBA" id="ARBA00047422"/>
    </source>
</evidence>
<dbReference type="GO" id="GO:0003886">
    <property type="term" value="F:DNA (cytosine-5-)-methyltransferase activity"/>
    <property type="evidence" value="ECO:0007669"/>
    <property type="project" value="UniProtKB-EC"/>
</dbReference>
<keyword evidence="8" id="KW-1185">Reference proteome</keyword>
<dbReference type="Proteomes" id="UP000182034">
    <property type="component" value="Unassembled WGS sequence"/>
</dbReference>
<evidence type="ECO:0000256" key="5">
    <source>
        <dbReference type="ARBA" id="ARBA00022747"/>
    </source>
</evidence>